<comment type="caution">
    <text evidence="1">The sequence shown here is derived from an EMBL/GenBank/DDBJ whole genome shotgun (WGS) entry which is preliminary data.</text>
</comment>
<keyword evidence="2" id="KW-1185">Reference proteome</keyword>
<proteinExistence type="predicted"/>
<evidence type="ECO:0000313" key="2">
    <source>
        <dbReference type="Proteomes" id="UP000265520"/>
    </source>
</evidence>
<accession>A0A392T9V5</accession>
<reference evidence="1 2" key="1">
    <citation type="journal article" date="2018" name="Front. Plant Sci.">
        <title>Red Clover (Trifolium pratense) and Zigzag Clover (T. medium) - A Picture of Genomic Similarities and Differences.</title>
        <authorList>
            <person name="Dluhosova J."/>
            <person name="Istvanek J."/>
            <person name="Nedelnik J."/>
            <person name="Repkova J."/>
        </authorList>
    </citation>
    <scope>NUCLEOTIDE SEQUENCE [LARGE SCALE GENOMIC DNA]</scope>
    <source>
        <strain evidence="2">cv. 10/8</strain>
        <tissue evidence="1">Leaf</tissue>
    </source>
</reference>
<name>A0A392T9V5_9FABA</name>
<sequence length="51" mass="5831">MQKNEQKQSAVSCELRLAQQLLRAAQLKLKKKGEFSGDYARRRVALREAPS</sequence>
<dbReference type="EMBL" id="LXQA010536603">
    <property type="protein sequence ID" value="MCI57881.1"/>
    <property type="molecule type" value="Genomic_DNA"/>
</dbReference>
<evidence type="ECO:0000313" key="1">
    <source>
        <dbReference type="EMBL" id="MCI57881.1"/>
    </source>
</evidence>
<dbReference type="AlphaFoldDB" id="A0A392T9V5"/>
<organism evidence="1 2">
    <name type="scientific">Trifolium medium</name>
    <dbReference type="NCBI Taxonomy" id="97028"/>
    <lineage>
        <taxon>Eukaryota</taxon>
        <taxon>Viridiplantae</taxon>
        <taxon>Streptophyta</taxon>
        <taxon>Embryophyta</taxon>
        <taxon>Tracheophyta</taxon>
        <taxon>Spermatophyta</taxon>
        <taxon>Magnoliopsida</taxon>
        <taxon>eudicotyledons</taxon>
        <taxon>Gunneridae</taxon>
        <taxon>Pentapetalae</taxon>
        <taxon>rosids</taxon>
        <taxon>fabids</taxon>
        <taxon>Fabales</taxon>
        <taxon>Fabaceae</taxon>
        <taxon>Papilionoideae</taxon>
        <taxon>50 kb inversion clade</taxon>
        <taxon>NPAAA clade</taxon>
        <taxon>Hologalegina</taxon>
        <taxon>IRL clade</taxon>
        <taxon>Trifolieae</taxon>
        <taxon>Trifolium</taxon>
    </lineage>
</organism>
<protein>
    <submittedName>
        <fullName evidence="1">Uncharacterized protein</fullName>
    </submittedName>
</protein>
<dbReference type="Proteomes" id="UP000265520">
    <property type="component" value="Unassembled WGS sequence"/>
</dbReference>